<evidence type="ECO:0000259" key="2">
    <source>
        <dbReference type="Pfam" id="PF12690"/>
    </source>
</evidence>
<proteinExistence type="predicted"/>
<dbReference type="Pfam" id="PF12690">
    <property type="entry name" value="BsuPI"/>
    <property type="match status" value="1"/>
</dbReference>
<keyword evidence="4" id="KW-1185">Reference proteome</keyword>
<reference evidence="3 4" key="1">
    <citation type="submission" date="2024-09" db="EMBL/GenBank/DDBJ databases">
        <authorList>
            <person name="Sun Q."/>
            <person name="Mori K."/>
        </authorList>
    </citation>
    <scope>NUCLEOTIDE SEQUENCE [LARGE SCALE GENOMIC DNA]</scope>
    <source>
        <strain evidence="3 4">NCAIM B.02529</strain>
    </source>
</reference>
<dbReference type="PROSITE" id="PS51257">
    <property type="entry name" value="PROKAR_LIPOPROTEIN"/>
    <property type="match status" value="1"/>
</dbReference>
<organism evidence="3 4">
    <name type="scientific">Pontibacillus salicampi</name>
    <dbReference type="NCBI Taxonomy" id="1449801"/>
    <lineage>
        <taxon>Bacteria</taxon>
        <taxon>Bacillati</taxon>
        <taxon>Bacillota</taxon>
        <taxon>Bacilli</taxon>
        <taxon>Bacillales</taxon>
        <taxon>Bacillaceae</taxon>
        <taxon>Pontibacillus</taxon>
    </lineage>
</organism>
<evidence type="ECO:0000313" key="4">
    <source>
        <dbReference type="Proteomes" id="UP001589836"/>
    </source>
</evidence>
<accession>A0ABV6LR82</accession>
<dbReference type="Gene3D" id="2.60.40.2360">
    <property type="entry name" value="Intracellular proteinase inhibitor BsuPI"/>
    <property type="match status" value="1"/>
</dbReference>
<name>A0ABV6LR82_9BACI</name>
<evidence type="ECO:0000256" key="1">
    <source>
        <dbReference type="SAM" id="SignalP"/>
    </source>
</evidence>
<dbReference type="InterPro" id="IPR020481">
    <property type="entry name" value="Intracell_prot_inh_BsuPI"/>
</dbReference>
<feature type="chain" id="PRO_5047145082" description="Intracellular proteinase inhibitor BsuPI domain-containing protein" evidence="1">
    <location>
        <begin position="21"/>
        <end position="270"/>
    </location>
</feature>
<dbReference type="InterPro" id="IPR038144">
    <property type="entry name" value="IPI"/>
</dbReference>
<dbReference type="EMBL" id="JBHLTP010000011">
    <property type="protein sequence ID" value="MFC0524807.1"/>
    <property type="molecule type" value="Genomic_DNA"/>
</dbReference>
<evidence type="ECO:0000313" key="3">
    <source>
        <dbReference type="EMBL" id="MFC0524807.1"/>
    </source>
</evidence>
<gene>
    <name evidence="3" type="ORF">ACFFGV_14610</name>
</gene>
<feature type="domain" description="Intracellular proteinase inhibitor BsuPI" evidence="2">
    <location>
        <begin position="45"/>
        <end position="146"/>
    </location>
</feature>
<protein>
    <recommendedName>
        <fullName evidence="2">Intracellular proteinase inhibitor BsuPI domain-containing protein</fullName>
    </recommendedName>
</protein>
<keyword evidence="1" id="KW-0732">Signal</keyword>
<dbReference type="RefSeq" id="WP_377349193.1">
    <property type="nucleotide sequence ID" value="NZ_JBHLTP010000011.1"/>
</dbReference>
<comment type="caution">
    <text evidence="3">The sequence shown here is derived from an EMBL/GenBank/DDBJ whole genome shotgun (WGS) entry which is preliminary data.</text>
</comment>
<feature type="signal peptide" evidence="1">
    <location>
        <begin position="1"/>
        <end position="20"/>
    </location>
</feature>
<sequence>MRRVWMILLLVAATAGCAKAVDSTSDEGEPPEGENSMQALIEQLEFSTTAKPLESQATFNASLSNQSDKDVTISFRSGQKAEMIVTNQQGEEVFKSSEGKMFTQAVEEETIPPNDIWEMEEQWDYTNKEGNEVTPGTYQLETTLLVDTLNGQSLEAKPFVETITFVIPDNDKVLRDVTINGSNGNYTVTGTIQDNDAALHYSVEDGHNLIIEKTEVKQKEVQKNGSFSYKVDITIPKADIPKNGTLTVVFTIESSAGEPIRKSFKLESFS</sequence>
<dbReference type="Proteomes" id="UP001589836">
    <property type="component" value="Unassembled WGS sequence"/>
</dbReference>